<dbReference type="Pfam" id="PF23976">
    <property type="entry name" value="DUF7302"/>
    <property type="match status" value="1"/>
</dbReference>
<gene>
    <name evidence="2" type="ORF">UFOVP369_37</name>
</gene>
<evidence type="ECO:0000313" key="2">
    <source>
        <dbReference type="EMBL" id="CAB5222859.1"/>
    </source>
</evidence>
<organism evidence="2">
    <name type="scientific">uncultured Caudovirales phage</name>
    <dbReference type="NCBI Taxonomy" id="2100421"/>
    <lineage>
        <taxon>Viruses</taxon>
        <taxon>Duplodnaviria</taxon>
        <taxon>Heunggongvirae</taxon>
        <taxon>Uroviricota</taxon>
        <taxon>Caudoviricetes</taxon>
        <taxon>Peduoviridae</taxon>
        <taxon>Maltschvirus</taxon>
        <taxon>Maltschvirus maltsch</taxon>
    </lineage>
</organism>
<feature type="compositionally biased region" description="Basic and acidic residues" evidence="1">
    <location>
        <begin position="36"/>
        <end position="56"/>
    </location>
</feature>
<accession>A0A6J7WXS2</accession>
<protein>
    <submittedName>
        <fullName evidence="2">Uncharacterized protein</fullName>
    </submittedName>
</protein>
<proteinExistence type="predicted"/>
<feature type="region of interest" description="Disordered" evidence="1">
    <location>
        <begin position="36"/>
        <end position="62"/>
    </location>
</feature>
<evidence type="ECO:0000256" key="1">
    <source>
        <dbReference type="SAM" id="MobiDB-lite"/>
    </source>
</evidence>
<name>A0A6J7WXS2_9CAUD</name>
<sequence>MLVREKATGQELYVTEQDAKMYLSSSAWEEVKETVKSPKKEEAEKPKATKEKKEGILNKLFK</sequence>
<reference evidence="2" key="1">
    <citation type="submission" date="2020-05" db="EMBL/GenBank/DDBJ databases">
        <authorList>
            <person name="Chiriac C."/>
            <person name="Salcher M."/>
            <person name="Ghai R."/>
            <person name="Kavagutti S V."/>
        </authorList>
    </citation>
    <scope>NUCLEOTIDE SEQUENCE</scope>
</reference>
<dbReference type="EMBL" id="LR798315">
    <property type="protein sequence ID" value="CAB5222859.1"/>
    <property type="molecule type" value="Genomic_DNA"/>
</dbReference>
<dbReference type="InterPro" id="IPR055726">
    <property type="entry name" value="DUF7302"/>
</dbReference>